<proteinExistence type="predicted"/>
<dbReference type="WBParaSite" id="ES5_v2.g16971.t1">
    <property type="protein sequence ID" value="ES5_v2.g16971.t1"/>
    <property type="gene ID" value="ES5_v2.g16971"/>
</dbReference>
<dbReference type="Proteomes" id="UP000887579">
    <property type="component" value="Unplaced"/>
</dbReference>
<evidence type="ECO:0000313" key="1">
    <source>
        <dbReference type="Proteomes" id="UP000887579"/>
    </source>
</evidence>
<evidence type="ECO:0000313" key="2">
    <source>
        <dbReference type="WBParaSite" id="ES5_v2.g16971.t1"/>
    </source>
</evidence>
<protein>
    <submittedName>
        <fullName evidence="2">HD domain-containing protein</fullName>
    </submittedName>
</protein>
<organism evidence="1 2">
    <name type="scientific">Panagrolaimus sp. ES5</name>
    <dbReference type="NCBI Taxonomy" id="591445"/>
    <lineage>
        <taxon>Eukaryota</taxon>
        <taxon>Metazoa</taxon>
        <taxon>Ecdysozoa</taxon>
        <taxon>Nematoda</taxon>
        <taxon>Chromadorea</taxon>
        <taxon>Rhabditida</taxon>
        <taxon>Tylenchina</taxon>
        <taxon>Panagrolaimomorpha</taxon>
        <taxon>Panagrolaimoidea</taxon>
        <taxon>Panagrolaimidae</taxon>
        <taxon>Panagrolaimus</taxon>
    </lineage>
</organism>
<reference evidence="2" key="1">
    <citation type="submission" date="2022-11" db="UniProtKB">
        <authorList>
            <consortium name="WormBaseParasite"/>
        </authorList>
    </citation>
    <scope>IDENTIFICATION</scope>
</reference>
<name>A0AC34FJ86_9BILA</name>
<sequence length="243" mass="27218">MSDEKMPLENPPTYEEAVGSSNGNSSNGNNGGGNNGSGINALYPTLESPSGESKPVKHADLNGNDPAGIELIIKATDFSARRHRFQKRKDNRTPYVNHPIGVAHILTNEAHIYDPVVLASALLHDTVEDTKTTLEELKTMFGEEVCDIVAECTDDKSKPYNIRKQLQIDHAASHSFKAKLVKLADKLYNLRDLERQPPHGWDRKRCRDYAKWSKEVISQMRGTNQILDNGLDQVIERLLIKFK</sequence>
<accession>A0AC34FJ86</accession>